<dbReference type="EMBL" id="AP025226">
    <property type="protein sequence ID" value="BDC00207.1"/>
    <property type="molecule type" value="Genomic_DNA"/>
</dbReference>
<dbReference type="KEGG" id="scas:SACC_32230"/>
<evidence type="ECO:0000313" key="1">
    <source>
        <dbReference type="EMBL" id="BDC00207.1"/>
    </source>
</evidence>
<evidence type="ECO:0000313" key="2">
    <source>
        <dbReference type="Proteomes" id="UP001319921"/>
    </source>
</evidence>
<gene>
    <name evidence="1" type="ORF">SACC_32230</name>
</gene>
<dbReference type="Proteomes" id="UP001319921">
    <property type="component" value="Chromosome"/>
</dbReference>
<dbReference type="AlphaFoldDB" id="A0AAQ4CWM5"/>
<name>A0AAQ4CWM5_9CREN</name>
<reference evidence="1 2" key="1">
    <citation type="journal article" date="2022" name="Microbiol. Resour. Announc.">
        <title>Complete Genome Sequence of the Hyperthermophilic and Acidophilic Archaeon Saccharolobus caldissimus Strain HS-3T.</title>
        <authorList>
            <person name="Sakai H.D."/>
            <person name="Kurosawa N."/>
        </authorList>
    </citation>
    <scope>NUCLEOTIDE SEQUENCE [LARGE SCALE GENOMIC DNA]</scope>
    <source>
        <strain evidence="1 2">JCM32116</strain>
    </source>
</reference>
<accession>A0AAQ4CWM5</accession>
<organism evidence="1 2">
    <name type="scientific">Saccharolobus caldissimus</name>
    <dbReference type="NCBI Taxonomy" id="1702097"/>
    <lineage>
        <taxon>Archaea</taxon>
        <taxon>Thermoproteota</taxon>
        <taxon>Thermoprotei</taxon>
        <taxon>Sulfolobales</taxon>
        <taxon>Sulfolobaceae</taxon>
        <taxon>Saccharolobus</taxon>
    </lineage>
</organism>
<protein>
    <submittedName>
        <fullName evidence="1">Uncharacterized protein</fullName>
    </submittedName>
</protein>
<proteinExistence type="predicted"/>
<sequence>MMLCGDCEILSLDNITIDWRERSIKYARNVVGKCLKLNFIVDNDTIIFKSLIIPFFNDHRIASILATIGRAKESRIFYKDYKTSIYIEDDFLYKINTKNIRLIRSKICGNFASTNLNFCLGNDQFMIIGKDKELVLEAFN</sequence>
<keyword evidence="2" id="KW-1185">Reference proteome</keyword>